<dbReference type="AlphaFoldDB" id="F7F7G3"/>
<comment type="subcellular location">
    <subcellularLocation>
        <location evidence="2 13">Cell membrane</location>
        <topology evidence="2 13">Multi-pass membrane protein</topology>
    </subcellularLocation>
</comment>
<keyword evidence="16" id="KW-1185">Reference proteome</keyword>
<dbReference type="GO" id="GO:0005549">
    <property type="term" value="F:odorant binding"/>
    <property type="evidence" value="ECO:0000318"/>
    <property type="project" value="GO_Central"/>
</dbReference>
<dbReference type="Gene3D" id="1.20.1070.10">
    <property type="entry name" value="Rhodopsin 7-helix transmembrane proteins"/>
    <property type="match status" value="1"/>
</dbReference>
<dbReference type="PROSITE" id="PS00237">
    <property type="entry name" value="G_PROTEIN_RECEP_F1_1"/>
    <property type="match status" value="1"/>
</dbReference>
<comment type="similarity">
    <text evidence="12">Belongs to the G-protein coupled receptor 1 family.</text>
</comment>
<keyword evidence="11 12" id="KW-0807">Transducer</keyword>
<proteinExistence type="inferred from homology"/>
<dbReference type="Pfam" id="PF13853">
    <property type="entry name" value="7tm_4"/>
    <property type="match status" value="1"/>
</dbReference>
<feature type="transmembrane region" description="Helical" evidence="13">
    <location>
        <begin position="272"/>
        <end position="292"/>
    </location>
</feature>
<feature type="domain" description="G-protein coupled receptors family 1 profile" evidence="14">
    <location>
        <begin position="43"/>
        <end position="292"/>
    </location>
</feature>
<evidence type="ECO:0000259" key="14">
    <source>
        <dbReference type="PROSITE" id="PS50262"/>
    </source>
</evidence>
<dbReference type="PANTHER" id="PTHR26452">
    <property type="entry name" value="OLFACTORY RECEPTOR"/>
    <property type="match status" value="1"/>
</dbReference>
<evidence type="ECO:0000256" key="1">
    <source>
        <dbReference type="ARBA" id="ARBA00002936"/>
    </source>
</evidence>
<evidence type="ECO:0000256" key="8">
    <source>
        <dbReference type="ARBA" id="ARBA00023040"/>
    </source>
</evidence>
<keyword evidence="3 13" id="KW-1003">Cell membrane</keyword>
<feature type="transmembrane region" description="Helical" evidence="13">
    <location>
        <begin position="93"/>
        <end position="117"/>
    </location>
</feature>
<evidence type="ECO:0000256" key="5">
    <source>
        <dbReference type="ARBA" id="ARBA00022692"/>
    </source>
</evidence>
<dbReference type="GeneTree" id="ENSGT01050000244828"/>
<keyword evidence="10 12" id="KW-0675">Receptor</keyword>
<evidence type="ECO:0000256" key="11">
    <source>
        <dbReference type="ARBA" id="ARBA00023224"/>
    </source>
</evidence>
<dbReference type="GO" id="GO:0004930">
    <property type="term" value="F:G protein-coupled receptor activity"/>
    <property type="evidence" value="ECO:0007669"/>
    <property type="project" value="UniProtKB-KW"/>
</dbReference>
<keyword evidence="9 13" id="KW-0472">Membrane</keyword>
<keyword evidence="5 12" id="KW-0812">Transmembrane</keyword>
<evidence type="ECO:0000256" key="2">
    <source>
        <dbReference type="ARBA" id="ARBA00004651"/>
    </source>
</evidence>
<evidence type="ECO:0000256" key="4">
    <source>
        <dbReference type="ARBA" id="ARBA00022606"/>
    </source>
</evidence>
<evidence type="ECO:0000256" key="3">
    <source>
        <dbReference type="ARBA" id="ARBA00022475"/>
    </source>
</evidence>
<evidence type="ECO:0000256" key="7">
    <source>
        <dbReference type="ARBA" id="ARBA00022989"/>
    </source>
</evidence>
<dbReference type="Proteomes" id="UP000002279">
    <property type="component" value="Unplaced"/>
</dbReference>
<dbReference type="FunFam" id="1.20.1070.10:FF:000037">
    <property type="entry name" value="Olfactory receptor"/>
    <property type="match status" value="1"/>
</dbReference>
<dbReference type="Ensembl" id="ENSOANT00000002730.2">
    <property type="protein sequence ID" value="ENSOANP00000002729.2"/>
    <property type="gene ID" value="ENSOANG00000001709.2"/>
</dbReference>
<protein>
    <recommendedName>
        <fullName evidence="13">Olfactory receptor</fullName>
    </recommendedName>
</protein>
<evidence type="ECO:0000256" key="6">
    <source>
        <dbReference type="ARBA" id="ARBA00022725"/>
    </source>
</evidence>
<dbReference type="InterPro" id="IPR017452">
    <property type="entry name" value="GPCR_Rhodpsn_7TM"/>
</dbReference>
<evidence type="ECO:0000313" key="16">
    <source>
        <dbReference type="Proteomes" id="UP000002279"/>
    </source>
</evidence>
<name>F7F7G3_ORNAN</name>
<evidence type="ECO:0000256" key="10">
    <source>
        <dbReference type="ARBA" id="ARBA00023170"/>
    </source>
</evidence>
<feature type="transmembrane region" description="Helical" evidence="13">
    <location>
        <begin position="62"/>
        <end position="81"/>
    </location>
</feature>
<evidence type="ECO:0000256" key="12">
    <source>
        <dbReference type="RuleBase" id="RU000688"/>
    </source>
</evidence>
<dbReference type="InterPro" id="IPR050516">
    <property type="entry name" value="Olfactory_GPCR"/>
</dbReference>
<comment type="function">
    <text evidence="1">Odorant receptor.</text>
</comment>
<reference evidence="15" key="1">
    <citation type="submission" date="2025-08" db="UniProtKB">
        <authorList>
            <consortium name="Ensembl"/>
        </authorList>
    </citation>
    <scope>IDENTIFICATION</scope>
    <source>
        <strain evidence="15">Glennie</strain>
    </source>
</reference>
<keyword evidence="7 13" id="KW-1133">Transmembrane helix</keyword>
<keyword evidence="6 13" id="KW-0552">Olfaction</keyword>
<evidence type="ECO:0000256" key="13">
    <source>
        <dbReference type="RuleBase" id="RU363047"/>
    </source>
</evidence>
<dbReference type="InterPro" id="IPR000725">
    <property type="entry name" value="Olfact_rcpt"/>
</dbReference>
<dbReference type="InParanoid" id="F7F7G3"/>
<dbReference type="PROSITE" id="PS50262">
    <property type="entry name" value="G_PROTEIN_RECEP_F1_2"/>
    <property type="match status" value="1"/>
</dbReference>
<feature type="transmembrane region" description="Helical" evidence="13">
    <location>
        <begin position="239"/>
        <end position="260"/>
    </location>
</feature>
<keyword evidence="4 13" id="KW-0716">Sensory transduction</keyword>
<organism evidence="15 16">
    <name type="scientific">Ornithorhynchus anatinus</name>
    <name type="common">Duckbill platypus</name>
    <dbReference type="NCBI Taxonomy" id="9258"/>
    <lineage>
        <taxon>Eukaryota</taxon>
        <taxon>Metazoa</taxon>
        <taxon>Chordata</taxon>
        <taxon>Craniata</taxon>
        <taxon>Vertebrata</taxon>
        <taxon>Euteleostomi</taxon>
        <taxon>Mammalia</taxon>
        <taxon>Monotremata</taxon>
        <taxon>Ornithorhynchidae</taxon>
        <taxon>Ornithorhynchus</taxon>
    </lineage>
</organism>
<dbReference type="GO" id="GO:0004984">
    <property type="term" value="F:olfactory receptor activity"/>
    <property type="evidence" value="ECO:0000318"/>
    <property type="project" value="GO_Central"/>
</dbReference>
<evidence type="ECO:0000256" key="9">
    <source>
        <dbReference type="ARBA" id="ARBA00023136"/>
    </source>
</evidence>
<dbReference type="CDD" id="cd15227">
    <property type="entry name" value="7tmA_OR14-like"/>
    <property type="match status" value="1"/>
</dbReference>
<accession>F7F7G3</accession>
<feature type="transmembrane region" description="Helical" evidence="13">
    <location>
        <begin position="27"/>
        <end position="50"/>
    </location>
</feature>
<feature type="transmembrane region" description="Helical" evidence="13">
    <location>
        <begin position="199"/>
        <end position="227"/>
    </location>
</feature>
<dbReference type="InterPro" id="IPR000276">
    <property type="entry name" value="GPCR_Rhodpsn"/>
</dbReference>
<evidence type="ECO:0000313" key="15">
    <source>
        <dbReference type="Ensembl" id="ENSOANP00000002729.2"/>
    </source>
</evidence>
<dbReference type="SUPFAM" id="SSF81321">
    <property type="entry name" value="Family A G protein-coupled receptor-like"/>
    <property type="match status" value="1"/>
</dbReference>
<sequence length="316" mass="35193">YTDKMANVSMVTEFLLLGFSEVWELQLVHAALFLLVYLVALTGNLLILAIPTLDQHLHSPMYFFLRNLSLLDLCYITTTVPKSILNSLTNSRSISFLGCTTQVLLMILFGGSEFFILTAMSYDRYAAICCPLRYDTIMDQEVCRKMATASWLSGGLYSLMHRAATFSSHFCGPRIIHQFFCDVPQLLKLMCPGEARAEICALVLSVILCLGCFVSILVSYVHIFLAVLKMPATKGRTKAFSTCLPHLIVVFLYLCTGSFAHLKPPSSSPSKLGLLVSVFYTVLPPTLNPLIYSLRNKDMKAALGKIFSVHFISRVN</sequence>
<dbReference type="PRINTS" id="PR00237">
    <property type="entry name" value="GPCRRHODOPSN"/>
</dbReference>
<gene>
    <name evidence="15" type="primary">LOC114808949</name>
</gene>
<dbReference type="OMA" id="YTDKMAN"/>
<keyword evidence="8 12" id="KW-0297">G-protein coupled receptor</keyword>
<dbReference type="GO" id="GO:0005886">
    <property type="term" value="C:plasma membrane"/>
    <property type="evidence" value="ECO:0007669"/>
    <property type="project" value="UniProtKB-SubCell"/>
</dbReference>
<reference evidence="15" key="2">
    <citation type="submission" date="2025-09" db="UniProtKB">
        <authorList>
            <consortium name="Ensembl"/>
        </authorList>
    </citation>
    <scope>IDENTIFICATION</scope>
    <source>
        <strain evidence="15">Glennie</strain>
    </source>
</reference>
<dbReference type="PRINTS" id="PR00245">
    <property type="entry name" value="OLFACTORYR"/>
</dbReference>
<dbReference type="HOGENOM" id="CLU_012526_1_2_1"/>